<comment type="caution">
    <text evidence="2">The sequence shown here is derived from an EMBL/GenBank/DDBJ whole genome shotgun (WGS) entry which is preliminary data.</text>
</comment>
<reference evidence="2 3" key="1">
    <citation type="submission" date="2024-09" db="EMBL/GenBank/DDBJ databases">
        <title>Chromosome-scale assembly of Riccia sorocarpa.</title>
        <authorList>
            <person name="Paukszto L."/>
        </authorList>
    </citation>
    <scope>NUCLEOTIDE SEQUENCE [LARGE SCALE GENOMIC DNA]</scope>
    <source>
        <strain evidence="2">LP-2024</strain>
        <tissue evidence="2">Aerial parts of the thallus</tissue>
    </source>
</reference>
<evidence type="ECO:0000313" key="3">
    <source>
        <dbReference type="Proteomes" id="UP001633002"/>
    </source>
</evidence>
<feature type="region of interest" description="Disordered" evidence="1">
    <location>
        <begin position="1"/>
        <end position="41"/>
    </location>
</feature>
<evidence type="ECO:0000313" key="2">
    <source>
        <dbReference type="EMBL" id="KAL3700019.1"/>
    </source>
</evidence>
<dbReference type="AlphaFoldDB" id="A0ABD3IBV3"/>
<protein>
    <submittedName>
        <fullName evidence="2">Uncharacterized protein</fullName>
    </submittedName>
</protein>
<proteinExistence type="predicted"/>
<name>A0ABD3IBV3_9MARC</name>
<organism evidence="2 3">
    <name type="scientific">Riccia sorocarpa</name>
    <dbReference type="NCBI Taxonomy" id="122646"/>
    <lineage>
        <taxon>Eukaryota</taxon>
        <taxon>Viridiplantae</taxon>
        <taxon>Streptophyta</taxon>
        <taxon>Embryophyta</taxon>
        <taxon>Marchantiophyta</taxon>
        <taxon>Marchantiopsida</taxon>
        <taxon>Marchantiidae</taxon>
        <taxon>Marchantiales</taxon>
        <taxon>Ricciaceae</taxon>
        <taxon>Riccia</taxon>
    </lineage>
</organism>
<gene>
    <name evidence="2" type="ORF">R1sor_018041</name>
</gene>
<keyword evidence="3" id="KW-1185">Reference proteome</keyword>
<sequence length="188" mass="20218">MDGKVKAEPGRVGSSPKGGSSGVCDGEVLSGSQESSKKVEAPNAVVVEDWNEENFILSIEYFAKDCNLPNEGMMPGDIPKTLVSDEDIEKCFGPRSGNKGRNGPKLNNCTGLPQSEVLHLFQVIDGHDKPVNGTLGAIFPYNSFGSLAALKRLQARVDMIAKEVAEVIATVKLEQEPEEFADSTSYWA</sequence>
<dbReference type="Proteomes" id="UP001633002">
    <property type="component" value="Unassembled WGS sequence"/>
</dbReference>
<accession>A0ABD3IBV3</accession>
<evidence type="ECO:0000256" key="1">
    <source>
        <dbReference type="SAM" id="MobiDB-lite"/>
    </source>
</evidence>
<dbReference type="EMBL" id="JBJQOH010000001">
    <property type="protein sequence ID" value="KAL3700019.1"/>
    <property type="molecule type" value="Genomic_DNA"/>
</dbReference>